<dbReference type="EMBL" id="CAIIXF020000005">
    <property type="protein sequence ID" value="CAH1783883.1"/>
    <property type="molecule type" value="Genomic_DNA"/>
</dbReference>
<name>A0A8J1T887_OWEFU</name>
<dbReference type="Gene3D" id="2.60.120.200">
    <property type="match status" value="1"/>
</dbReference>
<protein>
    <submittedName>
        <fullName evidence="1">Uncharacterized protein</fullName>
    </submittedName>
</protein>
<proteinExistence type="predicted"/>
<dbReference type="AlphaFoldDB" id="A0A8J1T887"/>
<dbReference type="InterPro" id="IPR013320">
    <property type="entry name" value="ConA-like_dom_sf"/>
</dbReference>
<keyword evidence="2" id="KW-1185">Reference proteome</keyword>
<accession>A0A8J1T887</accession>
<comment type="caution">
    <text evidence="1">The sequence shown here is derived from an EMBL/GenBank/DDBJ whole genome shotgun (WGS) entry which is preliminary data.</text>
</comment>
<gene>
    <name evidence="1" type="ORF">OFUS_LOCUS10159</name>
</gene>
<evidence type="ECO:0000313" key="2">
    <source>
        <dbReference type="Proteomes" id="UP000749559"/>
    </source>
</evidence>
<evidence type="ECO:0000313" key="1">
    <source>
        <dbReference type="EMBL" id="CAH1783883.1"/>
    </source>
</evidence>
<reference evidence="1" key="1">
    <citation type="submission" date="2022-03" db="EMBL/GenBank/DDBJ databases">
        <authorList>
            <person name="Martin C."/>
        </authorList>
    </citation>
    <scope>NUCLEOTIDE SEQUENCE</scope>
</reference>
<dbReference type="Pfam" id="PF13385">
    <property type="entry name" value="Laminin_G_3"/>
    <property type="match status" value="1"/>
</dbReference>
<organism evidence="1 2">
    <name type="scientific">Owenia fusiformis</name>
    <name type="common">Polychaete worm</name>
    <dbReference type="NCBI Taxonomy" id="6347"/>
    <lineage>
        <taxon>Eukaryota</taxon>
        <taxon>Metazoa</taxon>
        <taxon>Spiralia</taxon>
        <taxon>Lophotrochozoa</taxon>
        <taxon>Annelida</taxon>
        <taxon>Polychaeta</taxon>
        <taxon>Sedentaria</taxon>
        <taxon>Canalipalpata</taxon>
        <taxon>Sabellida</taxon>
        <taxon>Oweniida</taxon>
        <taxon>Oweniidae</taxon>
        <taxon>Owenia</taxon>
    </lineage>
</organism>
<dbReference type="SUPFAM" id="SSF49899">
    <property type="entry name" value="Concanavalin A-like lectins/glucanases"/>
    <property type="match status" value="1"/>
</dbReference>
<sequence>MAGAGTWMIILGLYALYSLTHAQELQVIRFSNSTEFEVRCLLGYFESSTGDLEHDCCHYYQCVDHGNSAYVRTCMYPTVWNIATCSCDHRFARPDCENTPDSCYDEPLADTNCSSKTFDPDLNECCINGDVYTSLDPNVGYMKFGERFPTFCSDGLHFDLEECGCVNGELDNETDTEDTNPDCLHWGFDLDFSDDLKSTWVNRGSLRFRGPGVLNTKAYIEASGGQPGFIPYFTKVDLGSEITISVWYRTQIFEGFLFDNFDDRDGESTLEFSLQQASEINGGVPPDLPEVQNDELIREESNIAMVTLGSGRPMEIQLPGNGVVQNDDISLTNQSHSVWNNVIVVLKDQVIKLYNNGSFIGEGVDEDETAHGNRLPLAIGRNYRGDLDELIVCRYAWTANQVERYVENGKIPKGKNGDRTRKKKKKDKVDDNEDDS</sequence>
<dbReference type="Proteomes" id="UP000749559">
    <property type="component" value="Unassembled WGS sequence"/>
</dbReference>